<dbReference type="EMBL" id="LAZR01006671">
    <property type="protein sequence ID" value="KKM90449.1"/>
    <property type="molecule type" value="Genomic_DNA"/>
</dbReference>
<name>A0A0F9L6P0_9ZZZZ</name>
<gene>
    <name evidence="2" type="ORF">LCGC14_1238520</name>
</gene>
<proteinExistence type="predicted"/>
<comment type="caution">
    <text evidence="2">The sequence shown here is derived from an EMBL/GenBank/DDBJ whole genome shotgun (WGS) entry which is preliminary data.</text>
</comment>
<evidence type="ECO:0000256" key="1">
    <source>
        <dbReference type="SAM" id="MobiDB-lite"/>
    </source>
</evidence>
<organism evidence="2">
    <name type="scientific">marine sediment metagenome</name>
    <dbReference type="NCBI Taxonomy" id="412755"/>
    <lineage>
        <taxon>unclassified sequences</taxon>
        <taxon>metagenomes</taxon>
        <taxon>ecological metagenomes</taxon>
    </lineage>
</organism>
<feature type="compositionally biased region" description="Basic residues" evidence="1">
    <location>
        <begin position="108"/>
        <end position="120"/>
    </location>
</feature>
<reference evidence="2" key="1">
    <citation type="journal article" date="2015" name="Nature">
        <title>Complex archaea that bridge the gap between prokaryotes and eukaryotes.</title>
        <authorList>
            <person name="Spang A."/>
            <person name="Saw J.H."/>
            <person name="Jorgensen S.L."/>
            <person name="Zaremba-Niedzwiedzka K."/>
            <person name="Martijn J."/>
            <person name="Lind A.E."/>
            <person name="van Eijk R."/>
            <person name="Schleper C."/>
            <person name="Guy L."/>
            <person name="Ettema T.J."/>
        </authorList>
    </citation>
    <scope>NUCLEOTIDE SEQUENCE</scope>
</reference>
<sequence>MHIRNRNDLFKILEENSPSPAISAALDTGGIELLGGFKRVPPSDRSAWIIIITSRRKSVWNVVLTVYEHPARVSTWVVQRIPWEHWIGKTDRDAGIYDGDNPIEYEKRRQKARKTNGYKE</sequence>
<feature type="region of interest" description="Disordered" evidence="1">
    <location>
        <begin position="91"/>
        <end position="120"/>
    </location>
</feature>
<dbReference type="AlphaFoldDB" id="A0A0F9L6P0"/>
<accession>A0A0F9L6P0</accession>
<protein>
    <submittedName>
        <fullName evidence="2">Uncharacterized protein</fullName>
    </submittedName>
</protein>
<evidence type="ECO:0000313" key="2">
    <source>
        <dbReference type="EMBL" id="KKM90449.1"/>
    </source>
</evidence>